<evidence type="ECO:0000256" key="2">
    <source>
        <dbReference type="ARBA" id="ARBA00022801"/>
    </source>
</evidence>
<gene>
    <name evidence="4" type="ORF">A2654_00620</name>
</gene>
<dbReference type="Proteomes" id="UP000178721">
    <property type="component" value="Unassembled WGS sequence"/>
</dbReference>
<keyword evidence="2" id="KW-0378">Hydrolase</keyword>
<feature type="binding site" evidence="3">
    <location>
        <position position="91"/>
    </location>
    <ligand>
        <name>a divalent metal cation</name>
        <dbReference type="ChEBI" id="CHEBI:60240"/>
        <label>1</label>
    </ligand>
</feature>
<evidence type="ECO:0000313" key="4">
    <source>
        <dbReference type="EMBL" id="OGZ20230.1"/>
    </source>
</evidence>
<dbReference type="PANTHER" id="PTHR46124:SF2">
    <property type="entry name" value="D-AMINOACYL-TRNA DEACYLASE"/>
    <property type="match status" value="1"/>
</dbReference>
<dbReference type="EMBL" id="MHMA01000021">
    <property type="protein sequence ID" value="OGZ20230.1"/>
    <property type="molecule type" value="Genomic_DNA"/>
</dbReference>
<accession>A0A1G2E4E5</accession>
<evidence type="ECO:0008006" key="6">
    <source>
        <dbReference type="Google" id="ProtNLM"/>
    </source>
</evidence>
<proteinExistence type="predicted"/>
<keyword evidence="1 3" id="KW-0479">Metal-binding</keyword>
<comment type="caution">
    <text evidence="4">The sequence shown here is derived from an EMBL/GenBank/DDBJ whole genome shotgun (WGS) entry which is preliminary data.</text>
</comment>
<dbReference type="InterPro" id="IPR018228">
    <property type="entry name" value="DNase_TatD-rel_CS"/>
</dbReference>
<dbReference type="PIRSF" id="PIRSF005902">
    <property type="entry name" value="DNase_TatD"/>
    <property type="match status" value="1"/>
</dbReference>
<sequence length="256" mass="28926">MLIDTHAHLNFNAYKEDSFEVLRRSLDNGVWMINVGSQYSTSKRAVEMAEKYENGVYAAIGLHPIHLETEVFDYEKYKELAKSKKVVAIGEIGLDYKPEYASSEEKQKTVLSQQLKLAEALSLPVIFHCRMSHDDLIKILSENGSRTGGVIHCFTGAWKQAEKYLGMGLYLGFNGIIFKLNLDEIIEKTPLDRVLLETDCPYLTPKPMEGRNEPSYVKYVAEKIAKVKGLGYEEVVEITTKNAQKLFRIPASPAGR</sequence>
<dbReference type="FunFam" id="3.20.20.140:FF:000005">
    <property type="entry name" value="TatD family hydrolase"/>
    <property type="match status" value="1"/>
</dbReference>
<feature type="binding site" evidence="3">
    <location>
        <position position="128"/>
    </location>
    <ligand>
        <name>a divalent metal cation</name>
        <dbReference type="ChEBI" id="CHEBI:60240"/>
        <label>2</label>
    </ligand>
</feature>
<dbReference type="Gene3D" id="3.20.20.140">
    <property type="entry name" value="Metal-dependent hydrolases"/>
    <property type="match status" value="1"/>
</dbReference>
<dbReference type="CDD" id="cd01310">
    <property type="entry name" value="TatD_DNAse"/>
    <property type="match status" value="1"/>
</dbReference>
<name>A0A1G2E4E5_9BACT</name>
<dbReference type="InterPro" id="IPR001130">
    <property type="entry name" value="TatD-like"/>
</dbReference>
<dbReference type="GO" id="GO:0016788">
    <property type="term" value="F:hydrolase activity, acting on ester bonds"/>
    <property type="evidence" value="ECO:0007669"/>
    <property type="project" value="InterPro"/>
</dbReference>
<dbReference type="NCBIfam" id="TIGR00010">
    <property type="entry name" value="YchF/TatD family DNA exonuclease"/>
    <property type="match status" value="1"/>
</dbReference>
<dbReference type="PANTHER" id="PTHR46124">
    <property type="entry name" value="D-AMINOACYL-TRNA DEACYLASE"/>
    <property type="match status" value="1"/>
</dbReference>
<feature type="binding site" evidence="3">
    <location>
        <position position="152"/>
    </location>
    <ligand>
        <name>a divalent metal cation</name>
        <dbReference type="ChEBI" id="CHEBI:60240"/>
        <label>2</label>
    </ligand>
</feature>
<evidence type="ECO:0000256" key="3">
    <source>
        <dbReference type="PIRSR" id="PIRSR005902-1"/>
    </source>
</evidence>
<reference evidence="4 5" key="1">
    <citation type="journal article" date="2016" name="Nat. Commun.">
        <title>Thousands of microbial genomes shed light on interconnected biogeochemical processes in an aquifer system.</title>
        <authorList>
            <person name="Anantharaman K."/>
            <person name="Brown C.T."/>
            <person name="Hug L.A."/>
            <person name="Sharon I."/>
            <person name="Castelle C.J."/>
            <person name="Probst A.J."/>
            <person name="Thomas B.C."/>
            <person name="Singh A."/>
            <person name="Wilkins M.J."/>
            <person name="Karaoz U."/>
            <person name="Brodie E.L."/>
            <person name="Williams K.H."/>
            <person name="Hubbard S.S."/>
            <person name="Banfield J.F."/>
        </authorList>
    </citation>
    <scope>NUCLEOTIDE SEQUENCE [LARGE SCALE GENOMIC DNA]</scope>
</reference>
<feature type="binding site" evidence="3">
    <location>
        <position position="6"/>
    </location>
    <ligand>
        <name>a divalent metal cation</name>
        <dbReference type="ChEBI" id="CHEBI:60240"/>
        <label>1</label>
    </ligand>
</feature>
<evidence type="ECO:0000256" key="1">
    <source>
        <dbReference type="ARBA" id="ARBA00022723"/>
    </source>
</evidence>
<feature type="binding site" evidence="3">
    <location>
        <position position="199"/>
    </location>
    <ligand>
        <name>a divalent metal cation</name>
        <dbReference type="ChEBI" id="CHEBI:60240"/>
        <label>1</label>
    </ligand>
</feature>
<dbReference type="GO" id="GO:0005829">
    <property type="term" value="C:cytosol"/>
    <property type="evidence" value="ECO:0007669"/>
    <property type="project" value="TreeGrafter"/>
</dbReference>
<dbReference type="AlphaFoldDB" id="A0A1G2E4E5"/>
<dbReference type="SUPFAM" id="SSF51556">
    <property type="entry name" value="Metallo-dependent hydrolases"/>
    <property type="match status" value="1"/>
</dbReference>
<dbReference type="Pfam" id="PF01026">
    <property type="entry name" value="TatD_DNase"/>
    <property type="match status" value="1"/>
</dbReference>
<feature type="binding site" evidence="3">
    <location>
        <position position="8"/>
    </location>
    <ligand>
        <name>a divalent metal cation</name>
        <dbReference type="ChEBI" id="CHEBI:60240"/>
        <label>1</label>
    </ligand>
</feature>
<dbReference type="InterPro" id="IPR032466">
    <property type="entry name" value="Metal_Hydrolase"/>
</dbReference>
<dbReference type="GO" id="GO:0046872">
    <property type="term" value="F:metal ion binding"/>
    <property type="evidence" value="ECO:0007669"/>
    <property type="project" value="UniProtKB-KW"/>
</dbReference>
<evidence type="ECO:0000313" key="5">
    <source>
        <dbReference type="Proteomes" id="UP000178721"/>
    </source>
</evidence>
<dbReference type="PROSITE" id="PS01137">
    <property type="entry name" value="TATD_1"/>
    <property type="match status" value="1"/>
</dbReference>
<protein>
    <recommendedName>
        <fullName evidence="6">Hydrolase TatD</fullName>
    </recommendedName>
</protein>
<organism evidence="4 5">
    <name type="scientific">Candidatus Nealsonbacteria bacterium RIFCSPHIGHO2_01_FULL_43_31</name>
    <dbReference type="NCBI Taxonomy" id="1801665"/>
    <lineage>
        <taxon>Bacteria</taxon>
        <taxon>Candidatus Nealsoniibacteriota</taxon>
    </lineage>
</organism>
<dbReference type="InterPro" id="IPR015991">
    <property type="entry name" value="TatD/YcfH-like"/>
</dbReference>
<dbReference type="GO" id="GO:0004536">
    <property type="term" value="F:DNA nuclease activity"/>
    <property type="evidence" value="ECO:0007669"/>
    <property type="project" value="InterPro"/>
</dbReference>